<keyword evidence="4" id="KW-1185">Reference proteome</keyword>
<gene>
    <name evidence="3" type="ORF">DFP72DRAFT_1172351</name>
</gene>
<evidence type="ECO:0000256" key="2">
    <source>
        <dbReference type="SAM" id="SignalP"/>
    </source>
</evidence>
<feature type="compositionally biased region" description="Polar residues" evidence="1">
    <location>
        <begin position="386"/>
        <end position="398"/>
    </location>
</feature>
<feature type="compositionally biased region" description="Basic and acidic residues" evidence="1">
    <location>
        <begin position="357"/>
        <end position="374"/>
    </location>
</feature>
<feature type="signal peptide" evidence="2">
    <location>
        <begin position="1"/>
        <end position="31"/>
    </location>
</feature>
<dbReference type="Proteomes" id="UP000521943">
    <property type="component" value="Unassembled WGS sequence"/>
</dbReference>
<organism evidence="3 4">
    <name type="scientific">Ephemerocybe angulata</name>
    <dbReference type="NCBI Taxonomy" id="980116"/>
    <lineage>
        <taxon>Eukaryota</taxon>
        <taxon>Fungi</taxon>
        <taxon>Dikarya</taxon>
        <taxon>Basidiomycota</taxon>
        <taxon>Agaricomycotina</taxon>
        <taxon>Agaricomycetes</taxon>
        <taxon>Agaricomycetidae</taxon>
        <taxon>Agaricales</taxon>
        <taxon>Agaricineae</taxon>
        <taxon>Psathyrellaceae</taxon>
        <taxon>Ephemerocybe</taxon>
    </lineage>
</organism>
<evidence type="ECO:0000256" key="1">
    <source>
        <dbReference type="SAM" id="MobiDB-lite"/>
    </source>
</evidence>
<reference evidence="3 4" key="1">
    <citation type="submission" date="2020-07" db="EMBL/GenBank/DDBJ databases">
        <title>Comparative genomics of pyrophilous fungi reveals a link between fire events and developmental genes.</title>
        <authorList>
            <consortium name="DOE Joint Genome Institute"/>
            <person name="Steindorff A.S."/>
            <person name="Carver A."/>
            <person name="Calhoun S."/>
            <person name="Stillman K."/>
            <person name="Liu H."/>
            <person name="Lipzen A."/>
            <person name="Pangilinan J."/>
            <person name="Labutti K."/>
            <person name="Bruns T.D."/>
            <person name="Grigoriev I.V."/>
        </authorList>
    </citation>
    <scope>NUCLEOTIDE SEQUENCE [LARGE SCALE GENOMIC DNA]</scope>
    <source>
        <strain evidence="3 4">CBS 144469</strain>
    </source>
</reference>
<accession>A0A8H6HQD9</accession>
<evidence type="ECO:0000313" key="4">
    <source>
        <dbReference type="Proteomes" id="UP000521943"/>
    </source>
</evidence>
<dbReference type="AlphaFoldDB" id="A0A8H6HQD9"/>
<dbReference type="EMBL" id="JACGCI010000051">
    <property type="protein sequence ID" value="KAF6751269.1"/>
    <property type="molecule type" value="Genomic_DNA"/>
</dbReference>
<feature type="region of interest" description="Disordered" evidence="1">
    <location>
        <begin position="357"/>
        <end position="456"/>
    </location>
</feature>
<name>A0A8H6HQD9_9AGAR</name>
<keyword evidence="2" id="KW-0732">Signal</keyword>
<evidence type="ECO:0000313" key="3">
    <source>
        <dbReference type="EMBL" id="KAF6751269.1"/>
    </source>
</evidence>
<comment type="caution">
    <text evidence="3">The sequence shown here is derived from an EMBL/GenBank/DDBJ whole genome shotgun (WGS) entry which is preliminary data.</text>
</comment>
<proteinExistence type="predicted"/>
<sequence>MPPLPAQPHEWDMHPLLLLHALPWLQPAVLTMPCISLAKTSVPDALKRDVEKLVDKLATFEADVLGENHHLHGILFTQPDALVKDRLSTLGSLSAERMSNLVANLLEYRLLDVLYYLDRGFEPAGQMERLSIPIPPKMFFKNMANWPNLVSTGLRLLRECGDDQPEPLCHDQNSDTTATIFTSLMRRRDTIDGHKVMANFECSAAYLSLIFKGAVELPSTVADFQDLVMSTCGDAHLPIERWETFFSSMKSVHSFKLPLQLCLSISPICLFLPTSLMTKDLNRLLLLQTWQGLGGHRPVQLQMVESILWRALVDSARGVHPLSPRFRSAFREIESLELAQVTFPAVEWFAGDSLFQDRRQKQPSKSDPRERPHPDPILPPDEASDPSETARSSSSRPITRSVMAKLNGTNPTDSPTIRYPSVVSSQTRRRLGAGKQRDHLNPATVRAVSSPPTLPSHATELALSIPRKRTVSTTSDGAHPTKKRVKFDLILPKRIFDPIDLTAEADTPNISPTLNTENNLDIGRHSIGVHTIWHEHGCTEFCPSFHFQEEADWFALLFRTICREQVEGPTFMSNPTVSFFATCATSEAKHIAVGDLQRVFQKKVVVTWGNDVEQFAEQSLEALAMLNKVISMKDFSRHPQEDRVVTGTLFQLLRSARTATKTLESCDFPIPNNSFPIASLASDAYAWDMTVDQPWCWRRWEMPRSTLRWAEVSTQHAYRSLAMSDNGFGTHIDVKSGSRLLVVCQPAPFNPHSTSSFSLLEQFRRRSPTDLKMWSFQAFHLKAGHTAYIRPLVPFLLISVEDSITHMSHFYTSSTIESSCIGFIVSSLTLGESAKQSQVAALSLLRRLVHYYHLVYSNELYLSDPARFPHAPDIMTFDGLTDIFSISSLFEVINALLDTVTDLERYLLIEARRLCRRILAWAAAHLALTAPNGDSVDVIKVWMASLAQQVKAIEGYQEILDWGSTEPRLPLLVVRLESCLQGNDLFRLEYSSLANWRAESFGWPSGVVYTIALRNPPLAADLDGIRGQCGDDSAFLEKCEGDD</sequence>
<feature type="chain" id="PRO_5034393868" evidence="2">
    <location>
        <begin position="32"/>
        <end position="1043"/>
    </location>
</feature>
<protein>
    <submittedName>
        <fullName evidence="3">Uncharacterized protein</fullName>
    </submittedName>
</protein>
<dbReference type="OrthoDB" id="3056791at2759"/>